<sequence>MPKPRVTLGRGRHRIGAPFRPVPSHRWDLAKKAAAAQLDQLEPAWLVYYGPGTRRFVAIAVWPAPRPLQVDAFTVEELRALMREAEVEAAIAA</sequence>
<name>A0A917RDV8_9ACTN</name>
<proteinExistence type="predicted"/>
<dbReference type="EMBL" id="BMNT01000031">
    <property type="protein sequence ID" value="GGL03665.1"/>
    <property type="molecule type" value="Genomic_DNA"/>
</dbReference>
<gene>
    <name evidence="1" type="ORF">GCM10007964_52210</name>
</gene>
<dbReference type="RefSeq" id="WP_189165677.1">
    <property type="nucleotide sequence ID" value="NZ_BMNT01000031.1"/>
</dbReference>
<accession>A0A917RDV8</accession>
<dbReference type="AlphaFoldDB" id="A0A917RDV8"/>
<comment type="caution">
    <text evidence="1">The sequence shown here is derived from an EMBL/GenBank/DDBJ whole genome shotgun (WGS) entry which is preliminary data.</text>
</comment>
<evidence type="ECO:0000313" key="2">
    <source>
        <dbReference type="Proteomes" id="UP000645217"/>
    </source>
</evidence>
<keyword evidence="2" id="KW-1185">Reference proteome</keyword>
<evidence type="ECO:0000313" key="1">
    <source>
        <dbReference type="EMBL" id="GGL03665.1"/>
    </source>
</evidence>
<dbReference type="Proteomes" id="UP000645217">
    <property type="component" value="Unassembled WGS sequence"/>
</dbReference>
<reference evidence="1" key="2">
    <citation type="submission" date="2020-09" db="EMBL/GenBank/DDBJ databases">
        <authorList>
            <person name="Sun Q."/>
            <person name="Ohkuma M."/>
        </authorList>
    </citation>
    <scope>NUCLEOTIDE SEQUENCE</scope>
    <source>
        <strain evidence="1">JCM 13064</strain>
    </source>
</reference>
<protein>
    <submittedName>
        <fullName evidence="1">Uncharacterized protein</fullName>
    </submittedName>
</protein>
<reference evidence="1" key="1">
    <citation type="journal article" date="2014" name="Int. J. Syst. Evol. Microbiol.">
        <title>Complete genome sequence of Corynebacterium casei LMG S-19264T (=DSM 44701T), isolated from a smear-ripened cheese.</title>
        <authorList>
            <consortium name="US DOE Joint Genome Institute (JGI-PGF)"/>
            <person name="Walter F."/>
            <person name="Albersmeier A."/>
            <person name="Kalinowski J."/>
            <person name="Ruckert C."/>
        </authorList>
    </citation>
    <scope>NUCLEOTIDE SEQUENCE</scope>
    <source>
        <strain evidence="1">JCM 13064</strain>
    </source>
</reference>
<organism evidence="1 2">
    <name type="scientific">Sphaerisporangium melleum</name>
    <dbReference type="NCBI Taxonomy" id="321316"/>
    <lineage>
        <taxon>Bacteria</taxon>
        <taxon>Bacillati</taxon>
        <taxon>Actinomycetota</taxon>
        <taxon>Actinomycetes</taxon>
        <taxon>Streptosporangiales</taxon>
        <taxon>Streptosporangiaceae</taxon>
        <taxon>Sphaerisporangium</taxon>
    </lineage>
</organism>